<dbReference type="EMBL" id="BSTG01000004">
    <property type="protein sequence ID" value="GLY58535.1"/>
    <property type="molecule type" value="Genomic_DNA"/>
</dbReference>
<accession>A0AAV5PE03</accession>
<name>A0AAV5PE03_CELCE</name>
<sequence length="237" mass="26709">MSSDKFPFPVAISRLSKGETSREPQNVRAIDWLLDQPGGPVVVVTPRRQFDGDSLQRLVARLGVLHSTWRGFSTVSLDGRRAVYAWPDRKHLHDLWGVEADALAVIEWNEEETAEWVGDGNPVQLFQGRTVQATSAAQAMDTAVPLPNGVGDILEYVAGMAAGYSTGLKWNEEDKLRADMMNRPERWTPITVEQVRAKCRELGMRPNDIDTVAGFLQRRRGGRRFVVRSPYRTFQFN</sequence>
<evidence type="ECO:0000313" key="4">
    <source>
        <dbReference type="Proteomes" id="UP001165168"/>
    </source>
</evidence>
<proteinExistence type="predicted"/>
<dbReference type="RefSeq" id="WP_137280538.1">
    <property type="nucleotide sequence ID" value="NZ_BSTG01000004.1"/>
</dbReference>
<dbReference type="AlphaFoldDB" id="A0AAV5PE03"/>
<gene>
    <name evidence="1" type="ORF">Ccel01_31370</name>
    <name evidence="2" type="ORF">FOG94_12160</name>
</gene>
<protein>
    <submittedName>
        <fullName evidence="1">Uncharacterized protein</fullName>
    </submittedName>
</protein>
<evidence type="ECO:0000313" key="2">
    <source>
        <dbReference type="EMBL" id="QDP75774.1"/>
    </source>
</evidence>
<keyword evidence="3" id="KW-1185">Reference proteome</keyword>
<dbReference type="EMBL" id="CP041694">
    <property type="protein sequence ID" value="QDP75774.1"/>
    <property type="molecule type" value="Genomic_DNA"/>
</dbReference>
<organism evidence="1 4">
    <name type="scientific">Cellulosimicrobium cellulans</name>
    <name type="common">Arthrobacter luteus</name>
    <dbReference type="NCBI Taxonomy" id="1710"/>
    <lineage>
        <taxon>Bacteria</taxon>
        <taxon>Bacillati</taxon>
        <taxon>Actinomycetota</taxon>
        <taxon>Actinomycetes</taxon>
        <taxon>Micrococcales</taxon>
        <taxon>Promicromonosporaceae</taxon>
        <taxon>Cellulosimicrobium</taxon>
    </lineage>
</organism>
<dbReference type="Proteomes" id="UP001165168">
    <property type="component" value="Unassembled WGS sequence"/>
</dbReference>
<reference evidence="1" key="2">
    <citation type="submission" date="2023-03" db="EMBL/GenBank/DDBJ databases">
        <title>Cellulosimicrobium cellulans NBRC 103059.</title>
        <authorList>
            <person name="Ichikawa N."/>
            <person name="Sato H."/>
            <person name="Tonouchi N."/>
        </authorList>
    </citation>
    <scope>NUCLEOTIDE SEQUENCE</scope>
    <source>
        <strain evidence="1">NBRC 103059</strain>
    </source>
</reference>
<evidence type="ECO:0000313" key="1">
    <source>
        <dbReference type="EMBL" id="GLY58535.1"/>
    </source>
</evidence>
<dbReference type="Proteomes" id="UP000319068">
    <property type="component" value="Chromosome"/>
</dbReference>
<evidence type="ECO:0000313" key="3">
    <source>
        <dbReference type="Proteomes" id="UP000319068"/>
    </source>
</evidence>
<reference evidence="2 3" key="1">
    <citation type="submission" date="2019-07" db="EMBL/GenBank/DDBJ databases">
        <title>Complete Genome Sequence and Methylome Analysis of Arthrobacter luteus NEB113.</title>
        <authorList>
            <person name="Fomenkov A."/>
            <person name="Anton B.P."/>
            <person name="Vincze T."/>
            <person name="Roberts R.J."/>
        </authorList>
    </citation>
    <scope>NUCLEOTIDE SEQUENCE [LARGE SCALE GENOMIC DNA]</scope>
    <source>
        <strain evidence="2 3">NEB113</strain>
    </source>
</reference>